<proteinExistence type="predicted"/>
<evidence type="ECO:0000313" key="1">
    <source>
        <dbReference type="EMBL" id="CAG8723261.1"/>
    </source>
</evidence>
<name>A0ACA9PSY5_9GLOM</name>
<feature type="non-terminal residue" evidence="1">
    <location>
        <position position="133"/>
    </location>
</feature>
<feature type="non-terminal residue" evidence="1">
    <location>
        <position position="1"/>
    </location>
</feature>
<organism evidence="1 2">
    <name type="scientific">Dentiscutata heterogama</name>
    <dbReference type="NCBI Taxonomy" id="1316150"/>
    <lineage>
        <taxon>Eukaryota</taxon>
        <taxon>Fungi</taxon>
        <taxon>Fungi incertae sedis</taxon>
        <taxon>Mucoromycota</taxon>
        <taxon>Glomeromycotina</taxon>
        <taxon>Glomeromycetes</taxon>
        <taxon>Diversisporales</taxon>
        <taxon>Gigasporaceae</taxon>
        <taxon>Dentiscutata</taxon>
    </lineage>
</organism>
<gene>
    <name evidence="1" type="ORF">DHETER_LOCUS12956</name>
</gene>
<evidence type="ECO:0000313" key="2">
    <source>
        <dbReference type="Proteomes" id="UP000789702"/>
    </source>
</evidence>
<dbReference type="EMBL" id="CAJVPU010033757">
    <property type="protein sequence ID" value="CAG8723261.1"/>
    <property type="molecule type" value="Genomic_DNA"/>
</dbReference>
<comment type="caution">
    <text evidence="1">The sequence shown here is derived from an EMBL/GenBank/DDBJ whole genome shotgun (WGS) entry which is preliminary data.</text>
</comment>
<reference evidence="1" key="1">
    <citation type="submission" date="2021-06" db="EMBL/GenBank/DDBJ databases">
        <authorList>
            <person name="Kallberg Y."/>
            <person name="Tangrot J."/>
            <person name="Rosling A."/>
        </authorList>
    </citation>
    <scope>NUCLEOTIDE SEQUENCE</scope>
    <source>
        <strain evidence="1">IL203A</strain>
    </source>
</reference>
<accession>A0ACA9PSY5</accession>
<protein>
    <submittedName>
        <fullName evidence="1">15492_t:CDS:1</fullName>
    </submittedName>
</protein>
<sequence length="133" mass="15755">NWWVSHPTNNNDTTFQNNFEPGYIYKSEALQSNIYGLEVMGFNDPEICKILLFDIYFCPFTFNIRNLYLTILGEFSNKEAIVKIYQGFIEVCIFHDTDPNTVWNKIGILKQYIENMLFELEHKQMKSAINKKH</sequence>
<keyword evidence="2" id="KW-1185">Reference proteome</keyword>
<dbReference type="Proteomes" id="UP000789702">
    <property type="component" value="Unassembled WGS sequence"/>
</dbReference>